<dbReference type="GO" id="GO:0001708">
    <property type="term" value="P:cell fate specification"/>
    <property type="evidence" value="ECO:0007669"/>
    <property type="project" value="EnsemblPlants"/>
</dbReference>
<organism evidence="9 10">
    <name type="scientific">Cyanidioschyzon merolae (strain NIES-3377 / 10D)</name>
    <name type="common">Unicellular red alga</name>
    <dbReference type="NCBI Taxonomy" id="280699"/>
    <lineage>
        <taxon>Eukaryota</taxon>
        <taxon>Rhodophyta</taxon>
        <taxon>Bangiophyceae</taxon>
        <taxon>Cyanidiales</taxon>
        <taxon>Cyanidiaceae</taxon>
        <taxon>Cyanidioschyzon</taxon>
    </lineage>
</organism>
<dbReference type="GeneID" id="16992794"/>
<feature type="binding site" evidence="6">
    <location>
        <position position="27"/>
    </location>
    <ligand>
        <name>S-adenosyl-L-methionine</name>
        <dbReference type="ChEBI" id="CHEBI:59789"/>
    </ligand>
</feature>
<keyword evidence="1 7" id="KW-0698">rRNA processing</keyword>
<evidence type="ECO:0000256" key="2">
    <source>
        <dbReference type="ARBA" id="ARBA00022603"/>
    </source>
</evidence>
<dbReference type="EMBL" id="AP006487">
    <property type="protein sequence ID" value="BAM79375.1"/>
    <property type="molecule type" value="Genomic_DNA"/>
</dbReference>
<evidence type="ECO:0000259" key="8">
    <source>
        <dbReference type="SMART" id="SM00650"/>
    </source>
</evidence>
<dbReference type="InterPro" id="IPR001737">
    <property type="entry name" value="KsgA/Erm"/>
</dbReference>
<evidence type="ECO:0000256" key="3">
    <source>
        <dbReference type="ARBA" id="ARBA00022679"/>
    </source>
</evidence>
<dbReference type="FunFam" id="3.40.50.150:FF:000081">
    <property type="entry name" value="rRNA adenine N(6)-methyltransferase"/>
    <property type="match status" value="1"/>
</dbReference>
<dbReference type="CDD" id="cd02440">
    <property type="entry name" value="AdoMet_MTases"/>
    <property type="match status" value="1"/>
</dbReference>
<dbReference type="GO" id="GO:0005730">
    <property type="term" value="C:nucleolus"/>
    <property type="evidence" value="ECO:0007669"/>
    <property type="project" value="EnsemblPlants"/>
</dbReference>
<proteinExistence type="inferred from homology"/>
<dbReference type="HAMAP" id="MF_00607">
    <property type="entry name" value="16SrRNA_methyltr_A"/>
    <property type="match status" value="1"/>
</dbReference>
<dbReference type="InterPro" id="IPR020596">
    <property type="entry name" value="rRNA_Ade_Mease_Trfase_CS"/>
</dbReference>
<dbReference type="InterPro" id="IPR020598">
    <property type="entry name" value="rRNA_Ade_methylase_Trfase_N"/>
</dbReference>
<dbReference type="AlphaFoldDB" id="M1V4H6"/>
<feature type="binding site" evidence="6">
    <location>
        <position position="52"/>
    </location>
    <ligand>
        <name>S-adenosyl-L-methionine</name>
        <dbReference type="ChEBI" id="CHEBI:59789"/>
    </ligand>
</feature>
<dbReference type="PROSITE" id="PS51689">
    <property type="entry name" value="SAM_RNA_A_N6_MT"/>
    <property type="match status" value="1"/>
</dbReference>
<evidence type="ECO:0000313" key="10">
    <source>
        <dbReference type="Proteomes" id="UP000007014"/>
    </source>
</evidence>
<dbReference type="HOGENOM" id="CLU_041220_2_0_1"/>
<reference evidence="9 10" key="2">
    <citation type="journal article" date="2007" name="BMC Biol.">
        <title>A 100%-complete sequence reveals unusually simple genomic features in the hot-spring red alga Cyanidioschyzon merolae.</title>
        <authorList>
            <person name="Nozaki H."/>
            <person name="Takano H."/>
            <person name="Misumi O."/>
            <person name="Terasawa K."/>
            <person name="Matsuzaki M."/>
            <person name="Maruyama S."/>
            <person name="Nishida K."/>
            <person name="Yagisawa F."/>
            <person name="Yoshida Y."/>
            <person name="Fujiwara T."/>
            <person name="Takio S."/>
            <person name="Tamura K."/>
            <person name="Chung S.J."/>
            <person name="Nakamura S."/>
            <person name="Kuroiwa H."/>
            <person name="Tanaka K."/>
            <person name="Sato N."/>
            <person name="Kuroiwa T."/>
        </authorList>
    </citation>
    <scope>NUCLEOTIDE SEQUENCE [LARGE SCALE GENOMIC DNA]</scope>
    <source>
        <strain evidence="9 10">10D</strain>
    </source>
</reference>
<gene>
    <name evidence="9" type="ORF">CYME_CME165C</name>
</gene>
<sequence>MSPKRSVEKRKQFRGFPFHKSRGQHILKNAAVTDAMVEKAQLRPTDTVLEVGAGTGNLTVRLLKYAKKVVAFEVDPRMIIELTKRVQALGPELASRLEVIHGDVLRANWPFFDVFVANIPYQISSPLLFRLLAHRPAFRSAVIMFQREFAQRLIARPGDPAYGRLAVNVQLLARVEHLMKVSRNSFRPPPRVDSSVVRIQLRQPAPPLDFREWDGLLRLCFARKHRTLGSLFGQSRVVQLLQTNRARIRDEAAKSQNTTSADTTASALMEMVNDTDLALDDTDENENAASSFVPPPDVMDTVPLEAEDGSALTAVRTEIHGILSEQGLLQTRAAKMSLEDFLRLLCTLQAHGFRFTS</sequence>
<keyword evidence="10" id="KW-1185">Reference proteome</keyword>
<feature type="domain" description="Ribosomal RNA adenine methylase transferase N-terminal" evidence="8">
    <location>
        <begin position="32"/>
        <end position="203"/>
    </location>
</feature>
<dbReference type="PANTHER" id="PTHR11727:SF12">
    <property type="entry name" value="RIBOSOMAL RNA SMALL SUBUNIT METHYLTRANSFERASE, MITOCHONDRIAL"/>
    <property type="match status" value="1"/>
</dbReference>
<feature type="binding site" evidence="6">
    <location>
        <position position="103"/>
    </location>
    <ligand>
        <name>S-adenosyl-L-methionine</name>
        <dbReference type="ChEBI" id="CHEBI:59789"/>
    </ligand>
</feature>
<dbReference type="Gene3D" id="3.40.50.150">
    <property type="entry name" value="Vaccinia Virus protein VP39"/>
    <property type="match status" value="1"/>
</dbReference>
<dbReference type="GO" id="GO:0005739">
    <property type="term" value="C:mitochondrion"/>
    <property type="evidence" value="ECO:0007669"/>
    <property type="project" value="TreeGrafter"/>
</dbReference>
<dbReference type="Proteomes" id="UP000007014">
    <property type="component" value="Chromosome 5"/>
</dbReference>
<keyword evidence="2 6" id="KW-0489">Methyltransferase</keyword>
<dbReference type="GO" id="GO:0003723">
    <property type="term" value="F:RNA binding"/>
    <property type="evidence" value="ECO:0007669"/>
    <property type="project" value="UniProtKB-UniRule"/>
</dbReference>
<dbReference type="SUPFAM" id="SSF53335">
    <property type="entry name" value="S-adenosyl-L-methionine-dependent methyltransferases"/>
    <property type="match status" value="1"/>
</dbReference>
<keyword evidence="4 6" id="KW-0949">S-adenosyl-L-methionine</keyword>
<evidence type="ECO:0000256" key="4">
    <source>
        <dbReference type="ARBA" id="ARBA00022691"/>
    </source>
</evidence>
<dbReference type="SMART" id="SM00650">
    <property type="entry name" value="rADc"/>
    <property type="match status" value="1"/>
</dbReference>
<evidence type="ECO:0000256" key="6">
    <source>
        <dbReference type="PROSITE-ProRule" id="PRU01026"/>
    </source>
</evidence>
<feature type="binding site" evidence="6">
    <location>
        <position position="25"/>
    </location>
    <ligand>
        <name>S-adenosyl-L-methionine</name>
        <dbReference type="ChEBI" id="CHEBI:59789"/>
    </ligand>
</feature>
<dbReference type="OMA" id="ANYRTWC"/>
<dbReference type="Gene3D" id="1.10.8.480">
    <property type="match status" value="1"/>
</dbReference>
<dbReference type="InterPro" id="IPR011530">
    <property type="entry name" value="rRNA_adenine_dimethylase"/>
</dbReference>
<feature type="binding site" evidence="6">
    <location>
        <position position="118"/>
    </location>
    <ligand>
        <name>S-adenosyl-L-methionine</name>
        <dbReference type="ChEBI" id="CHEBI:59789"/>
    </ligand>
</feature>
<dbReference type="EC" id="2.1.1.-" evidence="7"/>
<evidence type="ECO:0000256" key="5">
    <source>
        <dbReference type="ARBA" id="ARBA00022884"/>
    </source>
</evidence>
<dbReference type="RefSeq" id="XP_005535661.1">
    <property type="nucleotide sequence ID" value="XM_005535604.1"/>
</dbReference>
<evidence type="ECO:0000256" key="1">
    <source>
        <dbReference type="ARBA" id="ARBA00022552"/>
    </source>
</evidence>
<dbReference type="OrthoDB" id="74991at2759"/>
<comment type="similarity">
    <text evidence="6 7">Belongs to the class I-like SAM-binding methyltransferase superfamily. rRNA adenine N(6)-methyltransferase family.</text>
</comment>
<dbReference type="NCBIfam" id="TIGR00755">
    <property type="entry name" value="ksgA"/>
    <property type="match status" value="1"/>
</dbReference>
<accession>M1V4H6</accession>
<name>M1V4H6_CYAM1</name>
<dbReference type="InterPro" id="IPR029063">
    <property type="entry name" value="SAM-dependent_MTases_sf"/>
</dbReference>
<dbReference type="PANTHER" id="PTHR11727">
    <property type="entry name" value="DIMETHYLADENOSINE TRANSFERASE"/>
    <property type="match status" value="1"/>
</dbReference>
<dbReference type="Gramene" id="CME165CT">
    <property type="protein sequence ID" value="CME165CT"/>
    <property type="gene ID" value="CME165C"/>
</dbReference>
<dbReference type="PROSITE" id="PS01131">
    <property type="entry name" value="RRNA_A_DIMETH"/>
    <property type="match status" value="1"/>
</dbReference>
<evidence type="ECO:0000256" key="7">
    <source>
        <dbReference type="RuleBase" id="RU362106"/>
    </source>
</evidence>
<dbReference type="KEGG" id="cme:CYME_CME165C"/>
<keyword evidence="3 6" id="KW-0808">Transferase</keyword>
<protein>
    <recommendedName>
        <fullName evidence="7">rRNA adenine N(6)-methyltransferase</fullName>
        <ecNumber evidence="7">2.1.1.-</ecNumber>
    </recommendedName>
</protein>
<feature type="binding site" evidence="6">
    <location>
        <position position="73"/>
    </location>
    <ligand>
        <name>S-adenosyl-L-methionine</name>
        <dbReference type="ChEBI" id="CHEBI:59789"/>
    </ligand>
</feature>
<dbReference type="eggNOG" id="KOG0820">
    <property type="taxonomic scope" value="Eukaryota"/>
</dbReference>
<reference evidence="9 10" key="1">
    <citation type="journal article" date="2004" name="Nature">
        <title>Genome sequence of the ultrasmall unicellular red alga Cyanidioschyzon merolae 10D.</title>
        <authorList>
            <person name="Matsuzaki M."/>
            <person name="Misumi O."/>
            <person name="Shin-i T."/>
            <person name="Maruyama S."/>
            <person name="Takahara M."/>
            <person name="Miyagishima S."/>
            <person name="Mori T."/>
            <person name="Nishida K."/>
            <person name="Yagisawa F."/>
            <person name="Nishida K."/>
            <person name="Yoshida Y."/>
            <person name="Nishimura Y."/>
            <person name="Nakao S."/>
            <person name="Kobayashi T."/>
            <person name="Momoyama Y."/>
            <person name="Higashiyama T."/>
            <person name="Minoda A."/>
            <person name="Sano M."/>
            <person name="Nomoto H."/>
            <person name="Oishi K."/>
            <person name="Hayashi H."/>
            <person name="Ohta F."/>
            <person name="Nishizaka S."/>
            <person name="Haga S."/>
            <person name="Miura S."/>
            <person name="Morishita T."/>
            <person name="Kabeya Y."/>
            <person name="Terasawa K."/>
            <person name="Suzuki Y."/>
            <person name="Ishii Y."/>
            <person name="Asakawa S."/>
            <person name="Takano H."/>
            <person name="Ohta N."/>
            <person name="Kuroiwa H."/>
            <person name="Tanaka K."/>
            <person name="Shimizu N."/>
            <person name="Sugano S."/>
            <person name="Sato N."/>
            <person name="Nozaki H."/>
            <person name="Ogasawara N."/>
            <person name="Kohara Y."/>
            <person name="Kuroiwa T."/>
        </authorList>
    </citation>
    <scope>NUCLEOTIDE SEQUENCE [LARGE SCALE GENOMIC DNA]</scope>
    <source>
        <strain evidence="9 10">10D</strain>
    </source>
</reference>
<dbReference type="STRING" id="280699.M1V4H6"/>
<dbReference type="GO" id="GO:0000179">
    <property type="term" value="F:rRNA (adenine-N6,N6-)-dimethyltransferase activity"/>
    <property type="evidence" value="ECO:0007669"/>
    <property type="project" value="UniProtKB-UniRule"/>
</dbReference>
<keyword evidence="5 6" id="KW-0694">RNA-binding</keyword>
<dbReference type="Pfam" id="PF00398">
    <property type="entry name" value="RrnaAD"/>
    <property type="match status" value="1"/>
</dbReference>
<dbReference type="GO" id="GO:0051301">
    <property type="term" value="P:cell division"/>
    <property type="evidence" value="ECO:0007669"/>
    <property type="project" value="EnsemblPlants"/>
</dbReference>
<evidence type="ECO:0000313" key="9">
    <source>
        <dbReference type="EMBL" id="BAM79375.1"/>
    </source>
</evidence>